<keyword evidence="5" id="KW-1185">Reference proteome</keyword>
<evidence type="ECO:0000256" key="2">
    <source>
        <dbReference type="SAM" id="SignalP"/>
    </source>
</evidence>
<feature type="signal peptide" evidence="2">
    <location>
        <begin position="1"/>
        <end position="26"/>
    </location>
</feature>
<comment type="caution">
    <text evidence="4">The sequence shown here is derived from an EMBL/GenBank/DDBJ whole genome shotgun (WGS) entry which is preliminary data.</text>
</comment>
<protein>
    <submittedName>
        <fullName evidence="4">RcpC/CpaB family pilus assembly protein</fullName>
    </submittedName>
</protein>
<gene>
    <name evidence="4" type="ORF">OWR29_47025</name>
</gene>
<dbReference type="Pfam" id="PF16976">
    <property type="entry name" value="RcpC"/>
    <property type="match status" value="1"/>
</dbReference>
<dbReference type="EMBL" id="JAPNTZ010000028">
    <property type="protein sequence ID" value="MCY1145604.1"/>
    <property type="molecule type" value="Genomic_DNA"/>
</dbReference>
<dbReference type="RefSeq" id="WP_267570221.1">
    <property type="nucleotide sequence ID" value="NZ_JAPNTZ010000028.1"/>
</dbReference>
<feature type="domain" description="Flp pilus assembly protein RcpC/CpaB" evidence="3">
    <location>
        <begin position="121"/>
        <end position="242"/>
    </location>
</feature>
<name>A0ABT4BGE4_9ACTN</name>
<reference evidence="4" key="1">
    <citation type="submission" date="2022-11" db="EMBL/GenBank/DDBJ databases">
        <authorList>
            <person name="Somphong A."/>
            <person name="Phongsopitanun W."/>
        </authorList>
    </citation>
    <scope>NUCLEOTIDE SEQUENCE</scope>
    <source>
        <strain evidence="4">Pm04-4</strain>
    </source>
</reference>
<feature type="chain" id="PRO_5047491059" evidence="2">
    <location>
        <begin position="27"/>
        <end position="275"/>
    </location>
</feature>
<dbReference type="Proteomes" id="UP001151002">
    <property type="component" value="Unassembled WGS sequence"/>
</dbReference>
<sequence length="275" mass="28188">MSRRIVLLGVAALLALLSAVAVVAYASGADRRAVEGKKGVWVLLATDAIPSGTTGAQIRSRRLVRQVLMPAETVPSGALTKLDASLDAKALNAALQPDQMLLSKQFTAATSKTKTRAGLQVPASLMAVSVDLSMSRQVAGNVQRGDTVTVFVSTPRQPTKDDKQITFVLIPRAKVISVGESPQNAQGGVVLTPSASGSSSASPSPTASGESLQRYVVTLAVSATQAQLLITGYNGGFLHLGLLGPGAKVTVDPSLLTKLPTPTPTPTPVESGTAG</sequence>
<feature type="compositionally biased region" description="Low complexity" evidence="1">
    <location>
        <begin position="192"/>
        <end position="208"/>
    </location>
</feature>
<organism evidence="4 5">
    <name type="scientific">Paractinoplanes pyxinae</name>
    <dbReference type="NCBI Taxonomy" id="2997416"/>
    <lineage>
        <taxon>Bacteria</taxon>
        <taxon>Bacillati</taxon>
        <taxon>Actinomycetota</taxon>
        <taxon>Actinomycetes</taxon>
        <taxon>Micromonosporales</taxon>
        <taxon>Micromonosporaceae</taxon>
        <taxon>Paractinoplanes</taxon>
    </lineage>
</organism>
<proteinExistence type="predicted"/>
<feature type="region of interest" description="Disordered" evidence="1">
    <location>
        <begin position="183"/>
        <end position="208"/>
    </location>
</feature>
<evidence type="ECO:0000256" key="1">
    <source>
        <dbReference type="SAM" id="MobiDB-lite"/>
    </source>
</evidence>
<keyword evidence="2" id="KW-0732">Signal</keyword>
<evidence type="ECO:0000259" key="3">
    <source>
        <dbReference type="Pfam" id="PF16976"/>
    </source>
</evidence>
<feature type="region of interest" description="Disordered" evidence="1">
    <location>
        <begin position="255"/>
        <end position="275"/>
    </location>
</feature>
<evidence type="ECO:0000313" key="4">
    <source>
        <dbReference type="EMBL" id="MCY1145604.1"/>
    </source>
</evidence>
<accession>A0ABT4BGE4</accession>
<dbReference type="InterPro" id="IPR031571">
    <property type="entry name" value="RcpC_dom"/>
</dbReference>
<evidence type="ECO:0000313" key="5">
    <source>
        <dbReference type="Proteomes" id="UP001151002"/>
    </source>
</evidence>